<keyword evidence="2" id="KW-0479">Metal-binding</keyword>
<reference evidence="6 7" key="1">
    <citation type="submission" date="2024-11" db="EMBL/GenBank/DDBJ databases">
        <authorList>
            <person name="Heng Y.C."/>
            <person name="Lim A.C.H."/>
            <person name="Lee J.K.Y."/>
            <person name="Kittelmann S."/>
        </authorList>
    </citation>
    <scope>NUCLEOTIDE SEQUENCE [LARGE SCALE GENOMIC DNA]</scope>
    <source>
        <strain evidence="6 7">WILCCON 0185</strain>
    </source>
</reference>
<protein>
    <submittedName>
        <fullName evidence="6">Radical SAM protein</fullName>
    </submittedName>
</protein>
<dbReference type="Proteomes" id="UP001623591">
    <property type="component" value="Unassembled WGS sequence"/>
</dbReference>
<dbReference type="InterPro" id="IPR050377">
    <property type="entry name" value="Radical_SAM_PqqE_MftC-like"/>
</dbReference>
<dbReference type="CDD" id="cd01335">
    <property type="entry name" value="Radical_SAM"/>
    <property type="match status" value="1"/>
</dbReference>
<dbReference type="InterPro" id="IPR013785">
    <property type="entry name" value="Aldolase_TIM"/>
</dbReference>
<gene>
    <name evidence="6" type="ORF">ACJDUG_09205</name>
</gene>
<name>A0ABW8T3L3_9CLOT</name>
<evidence type="ECO:0000259" key="5">
    <source>
        <dbReference type="Pfam" id="PF04055"/>
    </source>
</evidence>
<keyword evidence="7" id="KW-1185">Reference proteome</keyword>
<dbReference type="PANTHER" id="PTHR11228:SF7">
    <property type="entry name" value="PQQA PEPTIDE CYCLASE"/>
    <property type="match status" value="1"/>
</dbReference>
<dbReference type="EMBL" id="JBJHZZ010000004">
    <property type="protein sequence ID" value="MFL0247149.1"/>
    <property type="molecule type" value="Genomic_DNA"/>
</dbReference>
<proteinExistence type="predicted"/>
<dbReference type="RefSeq" id="WP_406769593.1">
    <property type="nucleotide sequence ID" value="NZ_JBJHZZ010000004.1"/>
</dbReference>
<accession>A0ABW8T3L3</accession>
<sequence length="281" mass="31627">MSLFRSLKRKREAWNEGVAHATLDPDGPGVARMHLVPPKPLLFKDPPSLLIINGTWFLPLGPSWALVLRVFFEELQKHCENKREISPEEIDLIEKAVVSRVIELYPGTDSNLILEDLKKIVTLAVNIATKGNVPEEVLSGIALEEYGQYMTAPHRMDIILAPMSLNSKRACPLECVCCYADYGDIMDIKKPLETEEWKEIIDKCRAAGIPMLTFTGGEPLTRPDIVELVRYSSWFVTRLNTSGYMLTKELAVELRNASLDGVQITLYSHDPEIHDALVGRK</sequence>
<dbReference type="SFLD" id="SFLDS00029">
    <property type="entry name" value="Radical_SAM"/>
    <property type="match status" value="1"/>
</dbReference>
<evidence type="ECO:0000256" key="1">
    <source>
        <dbReference type="ARBA" id="ARBA00022691"/>
    </source>
</evidence>
<dbReference type="Pfam" id="PF04055">
    <property type="entry name" value="Radical_SAM"/>
    <property type="match status" value="1"/>
</dbReference>
<keyword evidence="1" id="KW-0949">S-adenosyl-L-methionine</keyword>
<feature type="domain" description="Radical SAM core" evidence="5">
    <location>
        <begin position="168"/>
        <end position="277"/>
    </location>
</feature>
<evidence type="ECO:0000256" key="4">
    <source>
        <dbReference type="ARBA" id="ARBA00023014"/>
    </source>
</evidence>
<dbReference type="Gene3D" id="3.20.20.70">
    <property type="entry name" value="Aldolase class I"/>
    <property type="match status" value="1"/>
</dbReference>
<evidence type="ECO:0000313" key="6">
    <source>
        <dbReference type="EMBL" id="MFL0247149.1"/>
    </source>
</evidence>
<evidence type="ECO:0000313" key="7">
    <source>
        <dbReference type="Proteomes" id="UP001623591"/>
    </source>
</evidence>
<organism evidence="6 7">
    <name type="scientific">Candidatus Clostridium stratigraminis</name>
    <dbReference type="NCBI Taxonomy" id="3381661"/>
    <lineage>
        <taxon>Bacteria</taxon>
        <taxon>Bacillati</taxon>
        <taxon>Bacillota</taxon>
        <taxon>Clostridia</taxon>
        <taxon>Eubacteriales</taxon>
        <taxon>Clostridiaceae</taxon>
        <taxon>Clostridium</taxon>
    </lineage>
</organism>
<evidence type="ECO:0000256" key="2">
    <source>
        <dbReference type="ARBA" id="ARBA00022723"/>
    </source>
</evidence>
<dbReference type="SFLD" id="SFLDG01067">
    <property type="entry name" value="SPASM/twitch_domain_containing"/>
    <property type="match status" value="1"/>
</dbReference>
<dbReference type="SUPFAM" id="SSF102114">
    <property type="entry name" value="Radical SAM enzymes"/>
    <property type="match status" value="1"/>
</dbReference>
<comment type="caution">
    <text evidence="6">The sequence shown here is derived from an EMBL/GenBank/DDBJ whole genome shotgun (WGS) entry which is preliminary data.</text>
</comment>
<dbReference type="InterPro" id="IPR007197">
    <property type="entry name" value="rSAM"/>
</dbReference>
<evidence type="ECO:0000256" key="3">
    <source>
        <dbReference type="ARBA" id="ARBA00023004"/>
    </source>
</evidence>
<keyword evidence="3" id="KW-0408">Iron</keyword>
<keyword evidence="4" id="KW-0411">Iron-sulfur</keyword>
<dbReference type="PANTHER" id="PTHR11228">
    <property type="entry name" value="RADICAL SAM DOMAIN PROTEIN"/>
    <property type="match status" value="1"/>
</dbReference>
<dbReference type="InterPro" id="IPR058240">
    <property type="entry name" value="rSAM_sf"/>
</dbReference>